<dbReference type="InterPro" id="IPR004007">
    <property type="entry name" value="DhaL_dom"/>
</dbReference>
<dbReference type="Gene3D" id="1.25.40.340">
    <property type="match status" value="1"/>
</dbReference>
<dbReference type="GO" id="GO:0004371">
    <property type="term" value="F:glycerone kinase activity"/>
    <property type="evidence" value="ECO:0007669"/>
    <property type="project" value="InterPro"/>
</dbReference>
<dbReference type="GO" id="GO:0019563">
    <property type="term" value="P:glycerol catabolic process"/>
    <property type="evidence" value="ECO:0007669"/>
    <property type="project" value="TreeGrafter"/>
</dbReference>
<evidence type="ECO:0000256" key="2">
    <source>
        <dbReference type="ARBA" id="ARBA00022777"/>
    </source>
</evidence>
<protein>
    <recommendedName>
        <fullName evidence="3">DhaL domain-containing protein</fullName>
    </recommendedName>
</protein>
<dbReference type="InterPro" id="IPR036117">
    <property type="entry name" value="DhaL_dom_sf"/>
</dbReference>
<dbReference type="PROSITE" id="PS51480">
    <property type="entry name" value="DHAL"/>
    <property type="match status" value="1"/>
</dbReference>
<comment type="caution">
    <text evidence="4">The sequence shown here is derived from an EMBL/GenBank/DDBJ whole genome shotgun (WGS) entry which is preliminary data.</text>
</comment>
<proteinExistence type="predicted"/>
<dbReference type="InterPro" id="IPR012737">
    <property type="entry name" value="DhaK_L_YcgS"/>
</dbReference>
<dbReference type="PATRIC" id="fig|502682.8.peg.1368"/>
<dbReference type="GO" id="GO:0005829">
    <property type="term" value="C:cytosol"/>
    <property type="evidence" value="ECO:0007669"/>
    <property type="project" value="TreeGrafter"/>
</dbReference>
<keyword evidence="2" id="KW-0418">Kinase</keyword>
<dbReference type="NCBIfam" id="TIGR02365">
    <property type="entry name" value="dha_L_ycgS"/>
    <property type="match status" value="1"/>
</dbReference>
<evidence type="ECO:0000256" key="1">
    <source>
        <dbReference type="ARBA" id="ARBA00022679"/>
    </source>
</evidence>
<reference evidence="4 5" key="1">
    <citation type="submission" date="2015-04" db="EMBL/GenBank/DDBJ databases">
        <title>The draft genome sequence of Erythrobacr gangjinensis K7-2.</title>
        <authorList>
            <person name="Zhuang L."/>
            <person name="Liu Y."/>
            <person name="Shao Z."/>
        </authorList>
    </citation>
    <scope>NUCLEOTIDE SEQUENCE [LARGE SCALE GENOMIC DNA]</scope>
    <source>
        <strain evidence="4 5">K7-2</strain>
    </source>
</reference>
<keyword evidence="1" id="KW-0808">Transferase</keyword>
<evidence type="ECO:0000259" key="3">
    <source>
        <dbReference type="PROSITE" id="PS51480"/>
    </source>
</evidence>
<accession>A0A0G9MKP9</accession>
<feature type="domain" description="DhaL" evidence="3">
    <location>
        <begin position="7"/>
        <end position="202"/>
    </location>
</feature>
<gene>
    <name evidence="4" type="ORF">AAW01_06715</name>
</gene>
<dbReference type="Proteomes" id="UP000053070">
    <property type="component" value="Unassembled WGS sequence"/>
</dbReference>
<dbReference type="Pfam" id="PF02734">
    <property type="entry name" value="Dak2"/>
    <property type="match status" value="1"/>
</dbReference>
<dbReference type="RefSeq" id="WP_047006658.1">
    <property type="nucleotide sequence ID" value="NZ_CP018097.1"/>
</dbReference>
<evidence type="ECO:0000313" key="4">
    <source>
        <dbReference type="EMBL" id="KLE31306.1"/>
    </source>
</evidence>
<dbReference type="FunFam" id="1.25.40.340:FF:000002">
    <property type="entry name" value="Dihydroxyacetone kinase, L subunit"/>
    <property type="match status" value="1"/>
</dbReference>
<organism evidence="4 5">
    <name type="scientific">Aurantiacibacter gangjinensis</name>
    <dbReference type="NCBI Taxonomy" id="502682"/>
    <lineage>
        <taxon>Bacteria</taxon>
        <taxon>Pseudomonadati</taxon>
        <taxon>Pseudomonadota</taxon>
        <taxon>Alphaproteobacteria</taxon>
        <taxon>Sphingomonadales</taxon>
        <taxon>Erythrobacteraceae</taxon>
        <taxon>Aurantiacibacter</taxon>
    </lineage>
</organism>
<dbReference type="PANTHER" id="PTHR28629">
    <property type="entry name" value="TRIOKINASE/FMN CYCLASE"/>
    <property type="match status" value="1"/>
</dbReference>
<dbReference type="PANTHER" id="PTHR28629:SF4">
    <property type="entry name" value="TRIOKINASE_FMN CYCLASE"/>
    <property type="match status" value="1"/>
</dbReference>
<dbReference type="AlphaFoldDB" id="A0A0G9MKP9"/>
<name>A0A0G9MKP9_9SPHN</name>
<dbReference type="InterPro" id="IPR050861">
    <property type="entry name" value="Dihydroxyacetone_Kinase"/>
</dbReference>
<dbReference type="STRING" id="502682.BMF35_a0339"/>
<dbReference type="SMART" id="SM01120">
    <property type="entry name" value="Dak2"/>
    <property type="match status" value="1"/>
</dbReference>
<dbReference type="SUPFAM" id="SSF101473">
    <property type="entry name" value="DhaL-like"/>
    <property type="match status" value="1"/>
</dbReference>
<evidence type="ECO:0000313" key="5">
    <source>
        <dbReference type="Proteomes" id="UP000053070"/>
    </source>
</evidence>
<dbReference type="EMBL" id="LBHC01000002">
    <property type="protein sequence ID" value="KLE31306.1"/>
    <property type="molecule type" value="Genomic_DNA"/>
</dbReference>
<sequence length="208" mass="22120">MNSVTMEDVELAVRAMIDVALENEAYFSDLDGVVGDADFGVSLATGFREIDAKWDTLDRTSIGHFFLAISQIITGKVGGCSGPIWGTAFMRAGIVARDKSELSADDIGQIFERAIDGIKARGGAEEGDKTLLDALCPMSRAFEAEKNGEPLPAVVAAAEQAVEDTRNLEARRGRQSFTGERSIGTLDPGCVAVATMTKRIAETAKQSA</sequence>
<dbReference type="OrthoDB" id="9800291at2"/>
<keyword evidence="5" id="KW-1185">Reference proteome</keyword>